<dbReference type="InterPro" id="IPR008886">
    <property type="entry name" value="UPF0227/Esterase_YqiA"/>
</dbReference>
<dbReference type="AlphaFoldDB" id="A0A143PP37"/>
<organism evidence="2 3">
    <name type="scientific">Luteitalea pratensis</name>
    <dbReference type="NCBI Taxonomy" id="1855912"/>
    <lineage>
        <taxon>Bacteria</taxon>
        <taxon>Pseudomonadati</taxon>
        <taxon>Acidobacteriota</taxon>
        <taxon>Vicinamibacteria</taxon>
        <taxon>Vicinamibacterales</taxon>
        <taxon>Vicinamibacteraceae</taxon>
        <taxon>Luteitalea</taxon>
    </lineage>
</organism>
<dbReference type="Gene3D" id="3.40.50.1820">
    <property type="entry name" value="alpha/beta hydrolase"/>
    <property type="match status" value="1"/>
</dbReference>
<dbReference type="PANTHER" id="PTHR16138:SF7">
    <property type="entry name" value="PALMITOYL-PROTEIN THIOESTERASE ABHD10, MITOCHONDRIAL"/>
    <property type="match status" value="1"/>
</dbReference>
<dbReference type="EMBL" id="CP015136">
    <property type="protein sequence ID" value="AMY09910.1"/>
    <property type="molecule type" value="Genomic_DNA"/>
</dbReference>
<dbReference type="PANTHER" id="PTHR16138">
    <property type="entry name" value="MYCOPHENOLIC ACID ACYL-GLUCURONIDE ESTERASE, MITOCHONDRIAL"/>
    <property type="match status" value="1"/>
</dbReference>
<proteinExistence type="predicted"/>
<reference evidence="3" key="2">
    <citation type="submission" date="2016-04" db="EMBL/GenBank/DDBJ databases">
        <title>First Complete Genome Sequence of a Subdivision 6 Acidobacterium.</title>
        <authorList>
            <person name="Huang S."/>
            <person name="Vieira S."/>
            <person name="Bunk B."/>
            <person name="Riedel T."/>
            <person name="Sproeer C."/>
            <person name="Overmann J."/>
        </authorList>
    </citation>
    <scope>NUCLEOTIDE SEQUENCE [LARGE SCALE GENOMIC DNA]</scope>
    <source>
        <strain evidence="3">DSM 100886 HEG_-6_39</strain>
    </source>
</reference>
<dbReference type="OrthoDB" id="128799at2"/>
<name>A0A143PP37_LUTPR</name>
<dbReference type="InterPro" id="IPR029058">
    <property type="entry name" value="AB_hydrolase_fold"/>
</dbReference>
<keyword evidence="3" id="KW-1185">Reference proteome</keyword>
<keyword evidence="1" id="KW-0378">Hydrolase</keyword>
<dbReference type="GO" id="GO:0016787">
    <property type="term" value="F:hydrolase activity"/>
    <property type="evidence" value="ECO:0007669"/>
    <property type="project" value="UniProtKB-KW"/>
</dbReference>
<gene>
    <name evidence="2" type="ORF">LuPra_03137</name>
</gene>
<dbReference type="RefSeq" id="WP_157899250.1">
    <property type="nucleotide sequence ID" value="NZ_CP015136.1"/>
</dbReference>
<reference evidence="2 3" key="1">
    <citation type="journal article" date="2016" name="Genome Announc.">
        <title>First Complete Genome Sequence of a Subdivision 6 Acidobacterium Strain.</title>
        <authorList>
            <person name="Huang S."/>
            <person name="Vieira S."/>
            <person name="Bunk B."/>
            <person name="Riedel T."/>
            <person name="Sproer C."/>
            <person name="Overmann J."/>
        </authorList>
    </citation>
    <scope>NUCLEOTIDE SEQUENCE [LARGE SCALE GENOMIC DNA]</scope>
    <source>
        <strain evidence="3">DSM 100886 HEG_-6_39</strain>
    </source>
</reference>
<sequence>MISRAIYLHGFASSAQSSKAQFFAGKFAALGIRLVTPDLNAPDFGTLTVTRMLDEVGSVLAQGDPGPVVLMGSSLGGFVAWHAAARLAAVLPAHPIDRLVLLAPAVTFGRDRQEDFGRGVVDEWERTGTREFFHYGENEPRQLHYEFYRDALSYPAAHAQVHVPTLIFQGMQDDLVKPQGVIEFCHGRPNVSLRLLQDSHQLLAHLDQMWQETRTFLGC</sequence>
<dbReference type="Pfam" id="PF05728">
    <property type="entry name" value="UPF0227"/>
    <property type="match status" value="1"/>
</dbReference>
<dbReference type="STRING" id="1855912.LuPra_03137"/>
<accession>A0A143PP37</accession>
<protein>
    <submittedName>
        <fullName evidence="2">Esterase YqiA</fullName>
    </submittedName>
</protein>
<dbReference type="InterPro" id="IPR052382">
    <property type="entry name" value="ABHD10_acyl-thioesterase"/>
</dbReference>
<evidence type="ECO:0000256" key="1">
    <source>
        <dbReference type="ARBA" id="ARBA00022801"/>
    </source>
</evidence>
<evidence type="ECO:0000313" key="2">
    <source>
        <dbReference type="EMBL" id="AMY09910.1"/>
    </source>
</evidence>
<dbReference type="SUPFAM" id="SSF53474">
    <property type="entry name" value="alpha/beta-Hydrolases"/>
    <property type="match status" value="1"/>
</dbReference>
<evidence type="ECO:0000313" key="3">
    <source>
        <dbReference type="Proteomes" id="UP000076079"/>
    </source>
</evidence>
<dbReference type="KEGG" id="abac:LuPra_03137"/>
<dbReference type="Proteomes" id="UP000076079">
    <property type="component" value="Chromosome"/>
</dbReference>